<dbReference type="Pfam" id="PF00534">
    <property type="entry name" value="Glycos_transf_1"/>
    <property type="match status" value="1"/>
</dbReference>
<dbReference type="EMBL" id="NCKW01003653">
    <property type="protein sequence ID" value="POM75782.1"/>
    <property type="molecule type" value="Genomic_DNA"/>
</dbReference>
<dbReference type="AlphaFoldDB" id="A0A2P4YD96"/>
<dbReference type="OrthoDB" id="72938at2759"/>
<feature type="chain" id="PRO_5015168399" description="Glycosyl transferase family 1 domain-containing protein" evidence="2">
    <location>
        <begin position="20"/>
        <end position="500"/>
    </location>
</feature>
<dbReference type="PANTHER" id="PTHR45947">
    <property type="entry name" value="SULFOQUINOVOSYL TRANSFERASE SQD2"/>
    <property type="match status" value="1"/>
</dbReference>
<proteinExistence type="predicted"/>
<evidence type="ECO:0000256" key="2">
    <source>
        <dbReference type="SAM" id="SignalP"/>
    </source>
</evidence>
<accession>A0A2P4YD96</accession>
<evidence type="ECO:0000313" key="4">
    <source>
        <dbReference type="EMBL" id="POM75782.1"/>
    </source>
</evidence>
<gene>
    <name evidence="4" type="ORF">PHPALM_7068</name>
</gene>
<dbReference type="InterPro" id="IPR050194">
    <property type="entry name" value="Glycosyltransferase_grp1"/>
</dbReference>
<keyword evidence="1" id="KW-0328">Glycosyltransferase</keyword>
<dbReference type="Gene3D" id="3.40.50.2000">
    <property type="entry name" value="Glycogen Phosphorylase B"/>
    <property type="match status" value="2"/>
</dbReference>
<dbReference type="PANTHER" id="PTHR45947:SF3">
    <property type="entry name" value="SULFOQUINOVOSYL TRANSFERASE SQD2"/>
    <property type="match status" value="1"/>
</dbReference>
<dbReference type="GO" id="GO:0016757">
    <property type="term" value="F:glycosyltransferase activity"/>
    <property type="evidence" value="ECO:0007669"/>
    <property type="project" value="UniProtKB-KW"/>
</dbReference>
<protein>
    <recommendedName>
        <fullName evidence="3">Glycosyl transferase family 1 domain-containing protein</fullName>
    </recommendedName>
</protein>
<evidence type="ECO:0000313" key="5">
    <source>
        <dbReference type="Proteomes" id="UP000237271"/>
    </source>
</evidence>
<feature type="signal peptide" evidence="2">
    <location>
        <begin position="1"/>
        <end position="19"/>
    </location>
</feature>
<feature type="domain" description="Glycosyl transferase family 1" evidence="3">
    <location>
        <begin position="386"/>
        <end position="491"/>
    </location>
</feature>
<name>A0A2P4YD96_9STRA</name>
<sequence length="500" mass="55939">MWDSFILLQLVSLVAIAMGGPSLEITFPAQHSHWQVSNEDGLLSTLPVYYQTRNFRIPDHGFLLVTGDNIPSDGYRLTSEVNSLFLGEIDPGTQFWTFELRSWNESSVGAEVTLHVEVVVDISDEHSPWRHTLREEEKRKRVFVNPKFSYDQRGSHLSQVLPVCYATTTSGAFDGQKRMWLQIMKGLSDGYHGEFQFEVKTFEQVIPETPVARALKKVNVSLHGLPLEIPRNELSEEEATPDGVIRALLASFYRQFPSAEHDSRHISELDQPALLKLRPPYAARVWKNLVDSLRSPCADGIIVFSNSRRLSDELLVLAARLTGTHAVIMELANLHPTRLDVDMLLAPSHFSLEHYSVARNVRARSRIVLSTGVDTEQFAPSAVPLPKNNSFIIGYVGRLASEKSLGILLAAMKILAPICPQCKLRVIGDGPQKSQLKTIATEWDLLGTTVEFIDGIYNDDSALMDKFREMHVFASPMLTETLGLAVLEAMSGRGNFSRMV</sequence>
<comment type="caution">
    <text evidence="4">The sequence shown here is derived from an EMBL/GenBank/DDBJ whole genome shotgun (WGS) entry which is preliminary data.</text>
</comment>
<dbReference type="SUPFAM" id="SSF53756">
    <property type="entry name" value="UDP-Glycosyltransferase/glycogen phosphorylase"/>
    <property type="match status" value="1"/>
</dbReference>
<organism evidence="4 5">
    <name type="scientific">Phytophthora palmivora</name>
    <dbReference type="NCBI Taxonomy" id="4796"/>
    <lineage>
        <taxon>Eukaryota</taxon>
        <taxon>Sar</taxon>
        <taxon>Stramenopiles</taxon>
        <taxon>Oomycota</taxon>
        <taxon>Peronosporomycetes</taxon>
        <taxon>Peronosporales</taxon>
        <taxon>Peronosporaceae</taxon>
        <taxon>Phytophthora</taxon>
    </lineage>
</organism>
<keyword evidence="2" id="KW-0732">Signal</keyword>
<dbReference type="Proteomes" id="UP000237271">
    <property type="component" value="Unassembled WGS sequence"/>
</dbReference>
<dbReference type="CDD" id="cd03801">
    <property type="entry name" value="GT4_PimA-like"/>
    <property type="match status" value="1"/>
</dbReference>
<keyword evidence="1" id="KW-0808">Transferase</keyword>
<evidence type="ECO:0000256" key="1">
    <source>
        <dbReference type="ARBA" id="ARBA00022676"/>
    </source>
</evidence>
<dbReference type="InterPro" id="IPR001296">
    <property type="entry name" value="Glyco_trans_1"/>
</dbReference>
<reference evidence="4 5" key="1">
    <citation type="journal article" date="2017" name="Genome Biol. Evol.">
        <title>Phytophthora megakarya and P. palmivora, closely related causal agents of cacao black pod rot, underwent increases in genome sizes and gene numbers by different mechanisms.</title>
        <authorList>
            <person name="Ali S.S."/>
            <person name="Shao J."/>
            <person name="Lary D.J."/>
            <person name="Kronmiller B."/>
            <person name="Shen D."/>
            <person name="Strem M.D."/>
            <person name="Amoako-Attah I."/>
            <person name="Akrofi A.Y."/>
            <person name="Begoude B.A."/>
            <person name="Ten Hoopen G.M."/>
            <person name="Coulibaly K."/>
            <person name="Kebe B.I."/>
            <person name="Melnick R.L."/>
            <person name="Guiltinan M.J."/>
            <person name="Tyler B.M."/>
            <person name="Meinhardt L.W."/>
            <person name="Bailey B.A."/>
        </authorList>
    </citation>
    <scope>NUCLEOTIDE SEQUENCE [LARGE SCALE GENOMIC DNA]</scope>
    <source>
        <strain evidence="5">sbr112.9</strain>
    </source>
</reference>
<evidence type="ECO:0000259" key="3">
    <source>
        <dbReference type="Pfam" id="PF00534"/>
    </source>
</evidence>
<keyword evidence="5" id="KW-1185">Reference proteome</keyword>